<dbReference type="PANTHER" id="PTHR30246">
    <property type="entry name" value="2-KETO-3-DEOXY-6-PHOSPHOGLUCONATE ALDOLASE"/>
    <property type="match status" value="1"/>
</dbReference>
<reference evidence="10" key="1">
    <citation type="journal article" date="2017" name="Genome Announc.">
        <title>Draft Genome Sequence of Terrimicrobium sacchariphilum NM-5T, a Facultative Anaerobic Soil Bacterium of the Class Spartobacteria.</title>
        <authorList>
            <person name="Qiu Y.L."/>
            <person name="Tourlousse D.M."/>
            <person name="Matsuura N."/>
            <person name="Ohashi A."/>
            <person name="Sekiguchi Y."/>
        </authorList>
    </citation>
    <scope>NUCLEOTIDE SEQUENCE [LARGE SCALE GENOMIC DNA]</scope>
    <source>
        <strain evidence="10">NM-5</strain>
    </source>
</reference>
<dbReference type="InterPro" id="IPR013785">
    <property type="entry name" value="Aldolase_TIM"/>
</dbReference>
<comment type="catalytic activity">
    <reaction evidence="1">
        <text>2-dehydro-3-deoxy-6-phospho-D-gluconate = D-glyceraldehyde 3-phosphate + pyruvate</text>
        <dbReference type="Rhea" id="RHEA:17089"/>
        <dbReference type="ChEBI" id="CHEBI:15361"/>
        <dbReference type="ChEBI" id="CHEBI:57569"/>
        <dbReference type="ChEBI" id="CHEBI:59776"/>
        <dbReference type="EC" id="4.1.2.14"/>
    </reaction>
</comment>
<dbReference type="OrthoDB" id="9802667at2"/>
<evidence type="ECO:0000256" key="1">
    <source>
        <dbReference type="ARBA" id="ARBA00000654"/>
    </source>
</evidence>
<organism evidence="9 10">
    <name type="scientific">Terrimicrobium sacchariphilum</name>
    <dbReference type="NCBI Taxonomy" id="690879"/>
    <lineage>
        <taxon>Bacteria</taxon>
        <taxon>Pseudomonadati</taxon>
        <taxon>Verrucomicrobiota</taxon>
        <taxon>Terrimicrobiia</taxon>
        <taxon>Terrimicrobiales</taxon>
        <taxon>Terrimicrobiaceae</taxon>
        <taxon>Terrimicrobium</taxon>
    </lineage>
</organism>
<dbReference type="GO" id="GO:0008675">
    <property type="term" value="F:2-dehydro-3-deoxy-phosphogluconate aldolase activity"/>
    <property type="evidence" value="ECO:0007669"/>
    <property type="project" value="UniProtKB-EC"/>
</dbReference>
<dbReference type="InterPro" id="IPR031338">
    <property type="entry name" value="KDPG/KHG_AS_2"/>
</dbReference>
<dbReference type="PANTHER" id="PTHR30246:SF1">
    <property type="entry name" value="2-DEHYDRO-3-DEOXY-6-PHOSPHOGALACTONATE ALDOLASE-RELATED"/>
    <property type="match status" value="1"/>
</dbReference>
<gene>
    <name evidence="9" type="ORF">TSACC_21821</name>
</gene>
<evidence type="ECO:0000313" key="10">
    <source>
        <dbReference type="Proteomes" id="UP000076023"/>
    </source>
</evidence>
<dbReference type="NCBIfam" id="TIGR01182">
    <property type="entry name" value="eda"/>
    <property type="match status" value="1"/>
</dbReference>
<comment type="similarity">
    <text evidence="3">Belongs to the KHG/KDPG aldolase family.</text>
</comment>
<dbReference type="Gene3D" id="3.20.20.70">
    <property type="entry name" value="Aldolase class I"/>
    <property type="match status" value="1"/>
</dbReference>
<dbReference type="CDD" id="cd00452">
    <property type="entry name" value="KDPG_aldolase"/>
    <property type="match status" value="1"/>
</dbReference>
<dbReference type="PROSITE" id="PS00159">
    <property type="entry name" value="ALDOLASE_KDPG_KHG_1"/>
    <property type="match status" value="1"/>
</dbReference>
<dbReference type="InterPro" id="IPR031337">
    <property type="entry name" value="KDPG/KHG_AS_1"/>
</dbReference>
<dbReference type="STRING" id="690879.TSACC_21821"/>
<evidence type="ECO:0000256" key="2">
    <source>
        <dbReference type="ARBA" id="ARBA00004736"/>
    </source>
</evidence>
<evidence type="ECO:0000256" key="3">
    <source>
        <dbReference type="ARBA" id="ARBA00006906"/>
    </source>
</evidence>
<evidence type="ECO:0000256" key="6">
    <source>
        <dbReference type="ARBA" id="ARBA00023239"/>
    </source>
</evidence>
<dbReference type="Pfam" id="PF01081">
    <property type="entry name" value="Aldolase"/>
    <property type="match status" value="1"/>
</dbReference>
<comment type="pathway">
    <text evidence="2">Carbohydrate acid metabolism; 2-dehydro-3-deoxy-D-gluconate degradation; D-glyceraldehyde 3-phosphate and pyruvate from 2-dehydro-3-deoxy-D-gluconate: step 2/2.</text>
</comment>
<evidence type="ECO:0000256" key="7">
    <source>
        <dbReference type="ARBA" id="ARBA00023270"/>
    </source>
</evidence>
<dbReference type="Proteomes" id="UP000076023">
    <property type="component" value="Unassembled WGS sequence"/>
</dbReference>
<protein>
    <recommendedName>
        <fullName evidence="5">2-dehydro-3-deoxy-phosphogluconate aldolase</fullName>
        <ecNumber evidence="5">4.1.2.14</ecNumber>
    </recommendedName>
</protein>
<keyword evidence="8" id="KW-0119">Carbohydrate metabolism</keyword>
<keyword evidence="10" id="KW-1185">Reference proteome</keyword>
<keyword evidence="7" id="KW-0704">Schiff base</keyword>
<evidence type="ECO:0000256" key="4">
    <source>
        <dbReference type="ARBA" id="ARBA00011233"/>
    </source>
</evidence>
<dbReference type="FunCoup" id="A0A146G6P8">
    <property type="interactions" value="255"/>
</dbReference>
<dbReference type="PROSITE" id="PS00160">
    <property type="entry name" value="ALDOLASE_KDPG_KHG_2"/>
    <property type="match status" value="1"/>
</dbReference>
<comment type="subunit">
    <text evidence="4">Homotrimer.</text>
</comment>
<dbReference type="RefSeq" id="WP_075079140.1">
    <property type="nucleotide sequence ID" value="NZ_BDCO01000002.1"/>
</dbReference>
<evidence type="ECO:0000313" key="9">
    <source>
        <dbReference type="EMBL" id="GAT33405.1"/>
    </source>
</evidence>
<name>A0A146G6P8_TERSA</name>
<dbReference type="EMBL" id="BDCO01000002">
    <property type="protein sequence ID" value="GAT33405.1"/>
    <property type="molecule type" value="Genomic_DNA"/>
</dbReference>
<sequence length="220" mass="22710">MSVAFDPSLAAKIEKCGIIAVLIIDRVDDAVPLARALLAGGVNVMELTLRTPAAIDALKAITAEVPEMVAGVGTVLTPAQAKLAKESGAAFAVAPGFNPRVLDAAREQDISFAPGVLTPTDIELAVEGGCKLLKLFPAEPSGGLKYLKAVAAPYAHLGLKYIPLGGLNSANMGSYIADPLVAALGGSWLAPKDLIKAGKWDEITRLAKESTEIIASTPRS</sequence>
<dbReference type="SUPFAM" id="SSF51569">
    <property type="entry name" value="Aldolase"/>
    <property type="match status" value="1"/>
</dbReference>
<comment type="caution">
    <text evidence="9">The sequence shown here is derived from an EMBL/GenBank/DDBJ whole genome shotgun (WGS) entry which is preliminary data.</text>
</comment>
<dbReference type="AlphaFoldDB" id="A0A146G6P8"/>
<dbReference type="InterPro" id="IPR000887">
    <property type="entry name" value="Aldlse_KDPG_KHG"/>
</dbReference>
<evidence type="ECO:0000256" key="5">
    <source>
        <dbReference type="ARBA" id="ARBA00013063"/>
    </source>
</evidence>
<dbReference type="InParanoid" id="A0A146G6P8"/>
<dbReference type="EC" id="4.1.2.14" evidence="5"/>
<evidence type="ECO:0000256" key="8">
    <source>
        <dbReference type="ARBA" id="ARBA00023277"/>
    </source>
</evidence>
<proteinExistence type="inferred from homology"/>
<keyword evidence="6" id="KW-0456">Lyase</keyword>
<accession>A0A146G6P8</accession>